<reference evidence="2 3" key="1">
    <citation type="submission" date="2024-02" db="EMBL/GenBank/DDBJ databases">
        <authorList>
            <person name="Grouzdev D."/>
        </authorList>
    </citation>
    <scope>NUCLEOTIDE SEQUENCE [LARGE SCALE GENOMIC DNA]</scope>
    <source>
        <strain evidence="2 3">9N</strain>
    </source>
</reference>
<keyword evidence="1" id="KW-0732">Signal</keyword>
<accession>A0ABU7XEB6</accession>
<evidence type="ECO:0000256" key="1">
    <source>
        <dbReference type="SAM" id="SignalP"/>
    </source>
</evidence>
<proteinExistence type="predicted"/>
<protein>
    <submittedName>
        <fullName evidence="2">Uncharacterized protein</fullName>
    </submittedName>
</protein>
<feature type="signal peptide" evidence="1">
    <location>
        <begin position="1"/>
        <end position="19"/>
    </location>
</feature>
<name>A0ABU7XEB6_9HYPH</name>
<dbReference type="EMBL" id="JAZHYN010000006">
    <property type="protein sequence ID" value="MEF3365514.1"/>
    <property type="molecule type" value="Genomic_DNA"/>
</dbReference>
<feature type="chain" id="PRO_5045530608" evidence="1">
    <location>
        <begin position="20"/>
        <end position="155"/>
    </location>
</feature>
<dbReference type="RefSeq" id="WP_332080422.1">
    <property type="nucleotide sequence ID" value="NZ_JAZHYN010000006.1"/>
</dbReference>
<keyword evidence="3" id="KW-1185">Reference proteome</keyword>
<evidence type="ECO:0000313" key="2">
    <source>
        <dbReference type="EMBL" id="MEF3365514.1"/>
    </source>
</evidence>
<dbReference type="Proteomes" id="UP001350748">
    <property type="component" value="Unassembled WGS sequence"/>
</dbReference>
<organism evidence="2 3">
    <name type="scientific">Methylocystis borbori</name>
    <dbReference type="NCBI Taxonomy" id="3118750"/>
    <lineage>
        <taxon>Bacteria</taxon>
        <taxon>Pseudomonadati</taxon>
        <taxon>Pseudomonadota</taxon>
        <taxon>Alphaproteobacteria</taxon>
        <taxon>Hyphomicrobiales</taxon>
        <taxon>Methylocystaceae</taxon>
        <taxon>Methylocystis</taxon>
    </lineage>
</organism>
<evidence type="ECO:0000313" key="3">
    <source>
        <dbReference type="Proteomes" id="UP001350748"/>
    </source>
</evidence>
<gene>
    <name evidence="2" type="ORF">V3H18_03085</name>
</gene>
<comment type="caution">
    <text evidence="2">The sequence shown here is derived from an EMBL/GenBank/DDBJ whole genome shotgun (WGS) entry which is preliminary data.</text>
</comment>
<sequence length="155" mass="17355">MRIFLAVVLAAFAAQSASAESWRAYHNPRFGTTAEVPQGWRMGAPPENNDGRVFTSPDGRAEIIVSGMFSIGPRKEEFALRLGPLEGETIEYERRGRDWLVVSGVKGEKIFYRKSLLSCRDTIWNSVFLEYPASEKDKYDPLVGHVAASLRAKCK</sequence>